<feature type="domain" description="DUF6966" evidence="1">
    <location>
        <begin position="16"/>
        <end position="67"/>
    </location>
</feature>
<protein>
    <recommendedName>
        <fullName evidence="1">DUF6966 domain-containing protein</fullName>
    </recommendedName>
</protein>
<dbReference type="AlphaFoldDB" id="A0A167HL33"/>
<keyword evidence="3" id="KW-1185">Reference proteome</keyword>
<dbReference type="Proteomes" id="UP000077013">
    <property type="component" value="Unassembled WGS sequence"/>
</dbReference>
<dbReference type="Pfam" id="PF22294">
    <property type="entry name" value="DUF6966"/>
    <property type="match status" value="1"/>
</dbReference>
<reference evidence="2 3" key="1">
    <citation type="submission" date="2016-02" db="EMBL/GenBank/DDBJ databases">
        <title>Ulvibacter sp. LPB0005, isolated from Thais luteostoma.</title>
        <authorList>
            <person name="Shin S.-K."/>
            <person name="Yi H."/>
        </authorList>
    </citation>
    <scope>NUCLEOTIDE SEQUENCE [LARGE SCALE GENOMIC DNA]</scope>
    <source>
        <strain evidence="2 3">LPB0005</strain>
    </source>
</reference>
<organism evidence="2 3">
    <name type="scientific">Cochleicola gelatinilyticus</name>
    <dbReference type="NCBI Taxonomy" id="1763537"/>
    <lineage>
        <taxon>Bacteria</taxon>
        <taxon>Pseudomonadati</taxon>
        <taxon>Bacteroidota</taxon>
        <taxon>Flavobacteriia</taxon>
        <taxon>Flavobacteriales</taxon>
        <taxon>Flavobacteriaceae</taxon>
        <taxon>Cochleicola</taxon>
    </lineage>
</organism>
<dbReference type="InterPro" id="IPR054239">
    <property type="entry name" value="DUF6966"/>
</dbReference>
<evidence type="ECO:0000313" key="3">
    <source>
        <dbReference type="Proteomes" id="UP000077013"/>
    </source>
</evidence>
<gene>
    <name evidence="2" type="ORF">ULVI_09090</name>
</gene>
<proteinExistence type="predicted"/>
<dbReference type="OrthoDB" id="1449298at2"/>
<comment type="caution">
    <text evidence="2">The sequence shown here is derived from an EMBL/GenBank/DDBJ whole genome shotgun (WGS) entry which is preliminary data.</text>
</comment>
<accession>A0A167HL33</accession>
<name>A0A167HL33_9FLAO</name>
<dbReference type="RefSeq" id="WP_068592004.1">
    <property type="nucleotide sequence ID" value="NZ_LRXL01000037.1"/>
</dbReference>
<sequence>MNLKDILKNILEIFRNVGEREWTSVFDNFLKEIEVSDKKKLKRKILKIYGGMGSFNDLVLYREGRLCYKENVELDKLRKKLYNEITN</sequence>
<evidence type="ECO:0000259" key="1">
    <source>
        <dbReference type="Pfam" id="PF22294"/>
    </source>
</evidence>
<dbReference type="EMBL" id="LRXL01000037">
    <property type="protein sequence ID" value="OAB78726.1"/>
    <property type="molecule type" value="Genomic_DNA"/>
</dbReference>
<evidence type="ECO:0000313" key="2">
    <source>
        <dbReference type="EMBL" id="OAB78726.1"/>
    </source>
</evidence>